<organism evidence="2 3">
    <name type="scientific">Clytia hemisphaerica</name>
    <dbReference type="NCBI Taxonomy" id="252671"/>
    <lineage>
        <taxon>Eukaryota</taxon>
        <taxon>Metazoa</taxon>
        <taxon>Cnidaria</taxon>
        <taxon>Hydrozoa</taxon>
        <taxon>Hydroidolina</taxon>
        <taxon>Leptothecata</taxon>
        <taxon>Obeliida</taxon>
        <taxon>Clytiidae</taxon>
        <taxon>Clytia</taxon>
    </lineage>
</organism>
<keyword evidence="3" id="KW-1185">Reference proteome</keyword>
<sequence length="430" mass="50649">MRSFKKERGLCVRHRILGSFKSFDKMEDRNLAHSANDRNPPKKAGSVEIKKLKEEHQKEIQKLTYESKIELMDAQMKNANLTHQLELLNLKHSHGIESKQIQADHELQNKLNEMEKQLVMKNKEIATNVDETKLKLNEKDKEIVDTKNQMTIKLNEKDKEIAAKDNECKMKLMTKDQEILGKENDFKLQIKDMENDHKLKLKDLENYHNLKLVALTKEKDATIQILRNEIGKLKLKNNQSNDVVKAKKVVSVKKEKPQKHFTKEEKLALGADTFFEGKKWEENVFESYEVWYREISLILTNRKQENVFSPIDGTEYVFIKREFGKNHKKLDIGFKEEVGNGYKEKDCDIMFEGVSKKTTNKGKFFLLHPTIRGKHLKFLTNDWVNWWWKVEIPEDFYFGDKTSAIVCEKLTIVTDRDLLEKELEHKKIIT</sequence>
<evidence type="ECO:0000313" key="3">
    <source>
        <dbReference type="Proteomes" id="UP000594262"/>
    </source>
</evidence>
<evidence type="ECO:0000313" key="2">
    <source>
        <dbReference type="EnsemblMetazoa" id="CLYHEMP000298.1"/>
    </source>
</evidence>
<keyword evidence="1" id="KW-0175">Coiled coil</keyword>
<reference evidence="2" key="1">
    <citation type="submission" date="2021-01" db="UniProtKB">
        <authorList>
            <consortium name="EnsemblMetazoa"/>
        </authorList>
    </citation>
    <scope>IDENTIFICATION</scope>
</reference>
<accession>A0A7M5UJR8</accession>
<feature type="coiled-coil region" evidence="1">
    <location>
        <begin position="71"/>
        <end position="167"/>
    </location>
</feature>
<dbReference type="AlphaFoldDB" id="A0A7M5UJR8"/>
<name>A0A7M5UJR8_9CNID</name>
<dbReference type="OrthoDB" id="1921280at2759"/>
<protein>
    <submittedName>
        <fullName evidence="2">Uncharacterized protein</fullName>
    </submittedName>
</protein>
<dbReference type="EnsemblMetazoa" id="CLYHEMT000298.1">
    <property type="protein sequence ID" value="CLYHEMP000298.1"/>
    <property type="gene ID" value="CLYHEMG000298"/>
</dbReference>
<dbReference type="Proteomes" id="UP000594262">
    <property type="component" value="Unplaced"/>
</dbReference>
<evidence type="ECO:0000256" key="1">
    <source>
        <dbReference type="SAM" id="Coils"/>
    </source>
</evidence>
<proteinExistence type="predicted"/>